<feature type="chain" id="PRO_5040853849" evidence="1">
    <location>
        <begin position="19"/>
        <end position="129"/>
    </location>
</feature>
<evidence type="ECO:0000313" key="3">
    <source>
        <dbReference type="EMBL" id="MBW2936919.1"/>
    </source>
</evidence>
<comment type="caution">
    <text evidence="3">The sequence shown here is derived from an EMBL/GenBank/DDBJ whole genome shotgun (WGS) entry which is preliminary data.</text>
</comment>
<organism evidence="3 4">
    <name type="scientific">Halomarinibacterium sedimenti</name>
    <dbReference type="NCBI Taxonomy" id="2857106"/>
    <lineage>
        <taxon>Bacteria</taxon>
        <taxon>Pseudomonadati</taxon>
        <taxon>Bacteroidota</taxon>
        <taxon>Flavobacteriia</taxon>
        <taxon>Flavobacteriales</taxon>
        <taxon>Flavobacteriaceae</taxon>
        <taxon>Halomarinibacterium</taxon>
    </lineage>
</organism>
<dbReference type="PROSITE" id="PS51257">
    <property type="entry name" value="PROKAR_LIPOPROTEIN"/>
    <property type="match status" value="1"/>
</dbReference>
<dbReference type="GO" id="GO:0055085">
    <property type="term" value="P:transmembrane transport"/>
    <property type="evidence" value="ECO:0007669"/>
    <property type="project" value="InterPro"/>
</dbReference>
<proteinExistence type="predicted"/>
<dbReference type="Proteomes" id="UP001138686">
    <property type="component" value="Unassembled WGS sequence"/>
</dbReference>
<dbReference type="InterPro" id="IPR037682">
    <property type="entry name" value="TonB_C"/>
</dbReference>
<dbReference type="EMBL" id="JAHWDP010000001">
    <property type="protein sequence ID" value="MBW2936919.1"/>
    <property type="molecule type" value="Genomic_DNA"/>
</dbReference>
<protein>
    <submittedName>
        <fullName evidence="3">Energy transducer TonB</fullName>
    </submittedName>
</protein>
<feature type="signal peptide" evidence="1">
    <location>
        <begin position="1"/>
        <end position="18"/>
    </location>
</feature>
<reference evidence="3" key="1">
    <citation type="submission" date="2021-07" db="EMBL/GenBank/DDBJ databases">
        <title>Aureisphaera sp. CAU 1614 isolated from sea sediment.</title>
        <authorList>
            <person name="Kim W."/>
        </authorList>
    </citation>
    <scope>NUCLEOTIDE SEQUENCE</scope>
    <source>
        <strain evidence="3">CAU 1614</strain>
    </source>
</reference>
<dbReference type="Pfam" id="PF03544">
    <property type="entry name" value="TonB_C"/>
    <property type="match status" value="1"/>
</dbReference>
<dbReference type="RefSeq" id="WP_219050869.1">
    <property type="nucleotide sequence ID" value="NZ_JAHWDP010000001.1"/>
</dbReference>
<sequence>MKYKVFLLVCIISFACFSQNPVREAIKNSNLQEIAFQLGLEPSSEQTIETSFTVDTDGTLINLKASSPYPELEMEGLNILKSVGKLQPREVGGELVTQDINLPIVFTVESKQSRLYRLRKVARRKQIEN</sequence>
<keyword evidence="4" id="KW-1185">Reference proteome</keyword>
<evidence type="ECO:0000256" key="1">
    <source>
        <dbReference type="SAM" id="SignalP"/>
    </source>
</evidence>
<accession>A0A9X1JUJ5</accession>
<evidence type="ECO:0000313" key="4">
    <source>
        <dbReference type="Proteomes" id="UP001138686"/>
    </source>
</evidence>
<gene>
    <name evidence="3" type="ORF">KXJ69_02310</name>
</gene>
<name>A0A9X1JUJ5_9FLAO</name>
<keyword evidence="1" id="KW-0732">Signal</keyword>
<dbReference type="AlphaFoldDB" id="A0A9X1JUJ5"/>
<feature type="domain" description="TonB C-terminal" evidence="2">
    <location>
        <begin position="47"/>
        <end position="107"/>
    </location>
</feature>
<evidence type="ECO:0000259" key="2">
    <source>
        <dbReference type="Pfam" id="PF03544"/>
    </source>
</evidence>